<evidence type="ECO:0000256" key="3">
    <source>
        <dbReference type="ARBA" id="ARBA00022692"/>
    </source>
</evidence>
<evidence type="ECO:0000313" key="8">
    <source>
        <dbReference type="EMBL" id="MBD7966450.1"/>
    </source>
</evidence>
<dbReference type="InterPro" id="IPR020846">
    <property type="entry name" value="MFS_dom"/>
</dbReference>
<keyword evidence="2" id="KW-0813">Transport</keyword>
<dbReference type="CDD" id="cd17478">
    <property type="entry name" value="MFS_FsR"/>
    <property type="match status" value="1"/>
</dbReference>
<evidence type="ECO:0000256" key="5">
    <source>
        <dbReference type="ARBA" id="ARBA00023136"/>
    </source>
</evidence>
<comment type="subcellular location">
    <subcellularLocation>
        <location evidence="1">Cell membrane</location>
        <topology evidence="1">Multi-pass membrane protein</topology>
    </subcellularLocation>
</comment>
<keyword evidence="4 6" id="KW-1133">Transmembrane helix</keyword>
<feature type="transmembrane region" description="Helical" evidence="6">
    <location>
        <begin position="271"/>
        <end position="289"/>
    </location>
</feature>
<dbReference type="SUPFAM" id="SSF103473">
    <property type="entry name" value="MFS general substrate transporter"/>
    <property type="match status" value="1"/>
</dbReference>
<feature type="transmembrane region" description="Helical" evidence="6">
    <location>
        <begin position="357"/>
        <end position="379"/>
    </location>
</feature>
<evidence type="ECO:0000259" key="7">
    <source>
        <dbReference type="PROSITE" id="PS50850"/>
    </source>
</evidence>
<feature type="transmembrane region" description="Helical" evidence="6">
    <location>
        <begin position="233"/>
        <end position="259"/>
    </location>
</feature>
<dbReference type="PANTHER" id="PTHR43129:SF1">
    <property type="entry name" value="FOSMIDOMYCIN RESISTANCE PROTEIN"/>
    <property type="match status" value="1"/>
</dbReference>
<comment type="caution">
    <text evidence="8">The sequence shown here is derived from an EMBL/GenBank/DDBJ whole genome shotgun (WGS) entry which is preliminary data.</text>
</comment>
<evidence type="ECO:0000313" key="9">
    <source>
        <dbReference type="Proteomes" id="UP000608071"/>
    </source>
</evidence>
<proteinExistence type="predicted"/>
<gene>
    <name evidence="8" type="ORF">H9647_00050</name>
</gene>
<sequence>MSLNSLTKTGSASRPLPRPDAGSQTIYRILIAIGLVHLLNDSVQSVIPAIFPVLQDSMGISYSQMGWIAFALNITASIMQPVVGYFSDKRPTPALLPIGMGFTCSGMIFLAFADSYMAIMMSVILVGLGSAAFHPEGSKVSHMAAGNRRGLAQSIFQVGGNAGQSLAPLLTRWVFIPFGLMGSLGFAALAAVGIAVQIFIARWYGQTLKNGGYARKKAADGVMNPTVKKNIMYAFFILIILVFVRSWYVSSIGSYYAFFLKDTFSLSTQDAQIYIFLFLGAGALGTFFGGPLADRFGKRNMIFASMAFAAPLSLLLPYANLFWTGVLLSIIGFIMLSSFSITVVYAQMLVPGKIGTVSGMITGLAFGLGGLGALVLGNWIDAAGISPVMQVCSFMPLLGFLTFLLPSDKKLATWTDRTA</sequence>
<keyword evidence="9" id="KW-1185">Reference proteome</keyword>
<feature type="transmembrane region" description="Helical" evidence="6">
    <location>
        <begin position="385"/>
        <end position="405"/>
    </location>
</feature>
<feature type="transmembrane region" description="Helical" evidence="6">
    <location>
        <begin position="325"/>
        <end position="345"/>
    </location>
</feature>
<evidence type="ECO:0000256" key="1">
    <source>
        <dbReference type="ARBA" id="ARBA00004651"/>
    </source>
</evidence>
<feature type="domain" description="Major facilitator superfamily (MFS) profile" evidence="7">
    <location>
        <begin position="29"/>
        <end position="411"/>
    </location>
</feature>
<evidence type="ECO:0000256" key="6">
    <source>
        <dbReference type="SAM" id="Phobius"/>
    </source>
</evidence>
<evidence type="ECO:0000256" key="4">
    <source>
        <dbReference type="ARBA" id="ARBA00022989"/>
    </source>
</evidence>
<dbReference type="PROSITE" id="PS50850">
    <property type="entry name" value="MFS"/>
    <property type="match status" value="1"/>
</dbReference>
<feature type="transmembrane region" description="Helical" evidence="6">
    <location>
        <begin position="174"/>
        <end position="200"/>
    </location>
</feature>
<name>A0ABR8SSS1_9BACL</name>
<keyword evidence="3 6" id="KW-0812">Transmembrane</keyword>
<organism evidence="8 9">
    <name type="scientific">Paenibacillus gallinarum</name>
    <dbReference type="NCBI Taxonomy" id="2762232"/>
    <lineage>
        <taxon>Bacteria</taxon>
        <taxon>Bacillati</taxon>
        <taxon>Bacillota</taxon>
        <taxon>Bacilli</taxon>
        <taxon>Bacillales</taxon>
        <taxon>Paenibacillaceae</taxon>
        <taxon>Paenibacillus</taxon>
    </lineage>
</organism>
<dbReference type="Gene3D" id="1.20.1250.20">
    <property type="entry name" value="MFS general substrate transporter like domains"/>
    <property type="match status" value="2"/>
</dbReference>
<dbReference type="Proteomes" id="UP000608071">
    <property type="component" value="Unassembled WGS sequence"/>
</dbReference>
<evidence type="ECO:0000256" key="2">
    <source>
        <dbReference type="ARBA" id="ARBA00022448"/>
    </source>
</evidence>
<feature type="transmembrane region" description="Helical" evidence="6">
    <location>
        <begin position="67"/>
        <end position="86"/>
    </location>
</feature>
<dbReference type="PANTHER" id="PTHR43129">
    <property type="entry name" value="FOSMIDOMYCIN RESISTANCE PROTEIN"/>
    <property type="match status" value="1"/>
</dbReference>
<protein>
    <submittedName>
        <fullName evidence="8">MFS transporter</fullName>
    </submittedName>
</protein>
<keyword evidence="5 6" id="KW-0472">Membrane</keyword>
<dbReference type="EMBL" id="JACSQL010000001">
    <property type="protein sequence ID" value="MBD7966450.1"/>
    <property type="molecule type" value="Genomic_DNA"/>
</dbReference>
<dbReference type="InterPro" id="IPR011701">
    <property type="entry name" value="MFS"/>
</dbReference>
<dbReference type="RefSeq" id="WP_191797035.1">
    <property type="nucleotide sequence ID" value="NZ_JACSQL010000001.1"/>
</dbReference>
<accession>A0ABR8SSS1</accession>
<feature type="transmembrane region" description="Helical" evidence="6">
    <location>
        <begin position="301"/>
        <end position="319"/>
    </location>
</feature>
<reference evidence="8 9" key="1">
    <citation type="submission" date="2020-08" db="EMBL/GenBank/DDBJ databases">
        <title>A Genomic Blueprint of the Chicken Gut Microbiome.</title>
        <authorList>
            <person name="Gilroy R."/>
            <person name="Ravi A."/>
            <person name="Getino M."/>
            <person name="Pursley I."/>
            <person name="Horton D.L."/>
            <person name="Alikhan N.-F."/>
            <person name="Baker D."/>
            <person name="Gharbi K."/>
            <person name="Hall N."/>
            <person name="Watson M."/>
            <person name="Adriaenssens E.M."/>
            <person name="Foster-Nyarko E."/>
            <person name="Jarju S."/>
            <person name="Secka A."/>
            <person name="Antonio M."/>
            <person name="Oren A."/>
            <person name="Chaudhuri R."/>
            <person name="La Ragione R.M."/>
            <person name="Hildebrand F."/>
            <person name="Pallen M.J."/>
        </authorList>
    </citation>
    <scope>NUCLEOTIDE SEQUENCE [LARGE SCALE GENOMIC DNA]</scope>
    <source>
        <strain evidence="8 9">Sa2BVA9</strain>
    </source>
</reference>
<dbReference type="InterPro" id="IPR036259">
    <property type="entry name" value="MFS_trans_sf"/>
</dbReference>
<dbReference type="Pfam" id="PF07690">
    <property type="entry name" value="MFS_1"/>
    <property type="match status" value="1"/>
</dbReference>